<dbReference type="EMBL" id="PCWO01000045">
    <property type="protein sequence ID" value="PIR04679.1"/>
    <property type="molecule type" value="Genomic_DNA"/>
</dbReference>
<reference evidence="1 2" key="1">
    <citation type="submission" date="2017-09" db="EMBL/GenBank/DDBJ databases">
        <title>Depth-based differentiation of microbial function through sediment-hosted aquifers and enrichment of novel symbionts in the deep terrestrial subsurface.</title>
        <authorList>
            <person name="Probst A.J."/>
            <person name="Ladd B."/>
            <person name="Jarett J.K."/>
            <person name="Geller-Mcgrath D.E."/>
            <person name="Sieber C.M."/>
            <person name="Emerson J.B."/>
            <person name="Anantharaman K."/>
            <person name="Thomas B.C."/>
            <person name="Malmstrom R."/>
            <person name="Stieglmeier M."/>
            <person name="Klingl A."/>
            <person name="Woyke T."/>
            <person name="Ryan C.M."/>
            <person name="Banfield J.F."/>
        </authorList>
    </citation>
    <scope>NUCLEOTIDE SEQUENCE [LARGE SCALE GENOMIC DNA]</scope>
    <source>
        <strain evidence="1">CG11_big_fil_rev_8_21_14_0_20_35_14</strain>
    </source>
</reference>
<dbReference type="Proteomes" id="UP000229893">
    <property type="component" value="Unassembled WGS sequence"/>
</dbReference>
<organism evidence="1 2">
    <name type="scientific">Candidatus Liptonbacteria bacterium CG11_big_fil_rev_8_21_14_0_20_35_14</name>
    <dbReference type="NCBI Taxonomy" id="1974634"/>
    <lineage>
        <taxon>Bacteria</taxon>
        <taxon>Candidatus Liptoniibacteriota</taxon>
    </lineage>
</organism>
<evidence type="ECO:0000313" key="1">
    <source>
        <dbReference type="EMBL" id="PIR04679.1"/>
    </source>
</evidence>
<gene>
    <name evidence="1" type="ORF">COV57_03080</name>
</gene>
<dbReference type="AlphaFoldDB" id="A0A2H0N701"/>
<name>A0A2H0N701_9BACT</name>
<sequence>MREFRLAISFTLLIFMIFCANKAFAFEEDRLIGIHKSVEINDKNSTVLILPELPLSVNCIPSDLLGFNTLKKSIESGMSPSKASMIDNMASETIDRALEVYPRKKVGKSNCSFLLKGGETFSVELVLNSSSSTPTINFKKNISKVMENQNNERLEVFRQFLKMGKPQGFIDITPSESKNLSKKTKSGLYTLKMALSDLKENRLFIFKFESDQKELLIDVKKIDQVFLSAEVVHKGSRYLYVSTNISLKMNDLLMMFP</sequence>
<comment type="caution">
    <text evidence="1">The sequence shown here is derived from an EMBL/GenBank/DDBJ whole genome shotgun (WGS) entry which is preliminary data.</text>
</comment>
<proteinExistence type="predicted"/>
<evidence type="ECO:0000313" key="2">
    <source>
        <dbReference type="Proteomes" id="UP000229893"/>
    </source>
</evidence>
<accession>A0A2H0N701</accession>
<protein>
    <submittedName>
        <fullName evidence="1">Uncharacterized protein</fullName>
    </submittedName>
</protein>